<dbReference type="InterPro" id="IPR005467">
    <property type="entry name" value="His_kinase_dom"/>
</dbReference>
<dbReference type="Pfam" id="PF00512">
    <property type="entry name" value="HisKA"/>
    <property type="match status" value="1"/>
</dbReference>
<dbReference type="SMART" id="SM00387">
    <property type="entry name" value="HATPase_c"/>
    <property type="match status" value="1"/>
</dbReference>
<dbReference type="Pfam" id="PF02518">
    <property type="entry name" value="HATPase_c"/>
    <property type="match status" value="1"/>
</dbReference>
<dbReference type="RefSeq" id="WP_264981229.1">
    <property type="nucleotide sequence ID" value="NZ_AP026708.1"/>
</dbReference>
<keyword evidence="7" id="KW-0812">Transmembrane</keyword>
<dbReference type="InterPro" id="IPR036097">
    <property type="entry name" value="HisK_dim/P_sf"/>
</dbReference>
<proteinExistence type="predicted"/>
<accession>A0ABM8AS99</accession>
<protein>
    <recommendedName>
        <fullName evidence="2">histidine kinase</fullName>
        <ecNumber evidence="2">2.7.13.3</ecNumber>
    </recommendedName>
</protein>
<dbReference type="PANTHER" id="PTHR43047:SF72">
    <property type="entry name" value="OSMOSENSING HISTIDINE PROTEIN KINASE SLN1"/>
    <property type="match status" value="1"/>
</dbReference>
<keyword evidence="7" id="KW-0472">Membrane</keyword>
<dbReference type="InterPro" id="IPR003594">
    <property type="entry name" value="HATPase_dom"/>
</dbReference>
<keyword evidence="10" id="KW-1185">Reference proteome</keyword>
<evidence type="ECO:0000256" key="6">
    <source>
        <dbReference type="SAM" id="Coils"/>
    </source>
</evidence>
<gene>
    <name evidence="9" type="ORF">JCM14722_18610</name>
</gene>
<evidence type="ECO:0000259" key="8">
    <source>
        <dbReference type="PROSITE" id="PS50109"/>
    </source>
</evidence>
<dbReference type="InterPro" id="IPR036890">
    <property type="entry name" value="HATPase_C_sf"/>
</dbReference>
<dbReference type="Gene3D" id="3.30.565.10">
    <property type="entry name" value="Histidine kinase-like ATPase, C-terminal domain"/>
    <property type="match status" value="1"/>
</dbReference>
<evidence type="ECO:0000256" key="2">
    <source>
        <dbReference type="ARBA" id="ARBA00012438"/>
    </source>
</evidence>
<dbReference type="PRINTS" id="PR00344">
    <property type="entry name" value="BCTRLSENSOR"/>
</dbReference>
<dbReference type="SUPFAM" id="SSF47384">
    <property type="entry name" value="Homodimeric domain of signal transducing histidine kinase"/>
    <property type="match status" value="1"/>
</dbReference>
<feature type="coiled-coil region" evidence="6">
    <location>
        <begin position="67"/>
        <end position="97"/>
    </location>
</feature>
<feature type="domain" description="Histidine kinase" evidence="8">
    <location>
        <begin position="104"/>
        <end position="316"/>
    </location>
</feature>
<keyword evidence="4" id="KW-0808">Transferase</keyword>
<organism evidence="9 10">
    <name type="scientific">Pseudodesulfovibrio portus</name>
    <dbReference type="NCBI Taxonomy" id="231439"/>
    <lineage>
        <taxon>Bacteria</taxon>
        <taxon>Pseudomonadati</taxon>
        <taxon>Thermodesulfobacteriota</taxon>
        <taxon>Desulfovibrionia</taxon>
        <taxon>Desulfovibrionales</taxon>
        <taxon>Desulfovibrionaceae</taxon>
    </lineage>
</organism>
<dbReference type="SUPFAM" id="SSF55874">
    <property type="entry name" value="ATPase domain of HSP90 chaperone/DNA topoisomerase II/histidine kinase"/>
    <property type="match status" value="1"/>
</dbReference>
<keyword evidence="3" id="KW-0597">Phosphoprotein</keyword>
<evidence type="ECO:0000313" key="9">
    <source>
        <dbReference type="EMBL" id="BDQ34319.1"/>
    </source>
</evidence>
<comment type="catalytic activity">
    <reaction evidence="1">
        <text>ATP + protein L-histidine = ADP + protein N-phospho-L-histidine.</text>
        <dbReference type="EC" id="2.7.13.3"/>
    </reaction>
</comment>
<reference evidence="9" key="1">
    <citation type="submission" date="2022-08" db="EMBL/GenBank/DDBJ databases">
        <title>Genome Sequence of the sulphate-reducing bacterium, Pseudodesulfovibrio portus JCM14722.</title>
        <authorList>
            <person name="Kondo R."/>
            <person name="Kataoka T."/>
        </authorList>
    </citation>
    <scope>NUCLEOTIDE SEQUENCE</scope>
    <source>
        <strain evidence="9">JCM 14722</strain>
    </source>
</reference>
<dbReference type="EMBL" id="AP026708">
    <property type="protein sequence ID" value="BDQ34319.1"/>
    <property type="molecule type" value="Genomic_DNA"/>
</dbReference>
<evidence type="ECO:0000256" key="1">
    <source>
        <dbReference type="ARBA" id="ARBA00000085"/>
    </source>
</evidence>
<dbReference type="InterPro" id="IPR004358">
    <property type="entry name" value="Sig_transdc_His_kin-like_C"/>
</dbReference>
<keyword evidence="7" id="KW-1133">Transmembrane helix</keyword>
<evidence type="ECO:0000313" key="10">
    <source>
        <dbReference type="Proteomes" id="UP001061361"/>
    </source>
</evidence>
<keyword evidence="5" id="KW-0418">Kinase</keyword>
<dbReference type="Gene3D" id="1.10.287.130">
    <property type="match status" value="1"/>
</dbReference>
<evidence type="ECO:0000256" key="4">
    <source>
        <dbReference type="ARBA" id="ARBA00022679"/>
    </source>
</evidence>
<dbReference type="InterPro" id="IPR003661">
    <property type="entry name" value="HisK_dim/P_dom"/>
</dbReference>
<evidence type="ECO:0000256" key="5">
    <source>
        <dbReference type="ARBA" id="ARBA00022777"/>
    </source>
</evidence>
<feature type="transmembrane region" description="Helical" evidence="7">
    <location>
        <begin position="7"/>
        <end position="25"/>
    </location>
</feature>
<dbReference type="PROSITE" id="PS50109">
    <property type="entry name" value="HIS_KIN"/>
    <property type="match status" value="1"/>
</dbReference>
<dbReference type="PANTHER" id="PTHR43047">
    <property type="entry name" value="TWO-COMPONENT HISTIDINE PROTEIN KINASE"/>
    <property type="match status" value="1"/>
</dbReference>
<feature type="transmembrane region" description="Helical" evidence="7">
    <location>
        <begin position="45"/>
        <end position="64"/>
    </location>
</feature>
<dbReference type="Proteomes" id="UP001061361">
    <property type="component" value="Chromosome"/>
</dbReference>
<evidence type="ECO:0000256" key="7">
    <source>
        <dbReference type="SAM" id="Phobius"/>
    </source>
</evidence>
<keyword evidence="6" id="KW-0175">Coiled coil</keyword>
<dbReference type="CDD" id="cd00082">
    <property type="entry name" value="HisKA"/>
    <property type="match status" value="1"/>
</dbReference>
<dbReference type="SMART" id="SM00388">
    <property type="entry name" value="HisKA"/>
    <property type="match status" value="1"/>
</dbReference>
<dbReference type="EC" id="2.7.13.3" evidence="2"/>
<evidence type="ECO:0000256" key="3">
    <source>
        <dbReference type="ARBA" id="ARBA00022553"/>
    </source>
</evidence>
<sequence>MIRKSLLAEILLYAGIMVLGTWLLVELDAFDRLYAFSRAHEDWELDEFILLIPVGIICLVLYSLKRSRELRARALELEKARKELAEIHEQLVEMDQTRERFIAVSCHELKSPLSGIVHSLSLLELGGDENERKEAVDLAKSAARELASLIDGVLEFARLSNNEQDNLNTFPPQRLLDSVRTLALLQAEAKQLQLQTTLDADVPDSLIGNEAGVRLAILNLVGNAIKYTESGHVSVHLSWDGKYLIATVTDTGIGIPQDKLESVFKPFRKVDMTGGAGVGLGLAIANRLVNSMGGTIFVSSSVGKGTQFTLRVPAEPA</sequence>
<name>A0ABM8AS99_9BACT</name>